<dbReference type="EMBL" id="GBRH01230919">
    <property type="protein sequence ID" value="JAD66976.1"/>
    <property type="molecule type" value="Transcribed_RNA"/>
</dbReference>
<accession>A0A0A9BUJ1</accession>
<reference evidence="1" key="1">
    <citation type="submission" date="2014-09" db="EMBL/GenBank/DDBJ databases">
        <authorList>
            <person name="Magalhaes I.L.F."/>
            <person name="Oliveira U."/>
            <person name="Santos F.R."/>
            <person name="Vidigal T.H.D.A."/>
            <person name="Brescovit A.D."/>
            <person name="Santos A.J."/>
        </authorList>
    </citation>
    <scope>NUCLEOTIDE SEQUENCE</scope>
    <source>
        <tissue evidence="1">Shoot tissue taken approximately 20 cm above the soil surface</tissue>
    </source>
</reference>
<proteinExistence type="predicted"/>
<reference evidence="1" key="2">
    <citation type="journal article" date="2015" name="Data Brief">
        <title>Shoot transcriptome of the giant reed, Arundo donax.</title>
        <authorList>
            <person name="Barrero R.A."/>
            <person name="Guerrero F.D."/>
            <person name="Moolhuijzen P."/>
            <person name="Goolsby J.A."/>
            <person name="Tidwell J."/>
            <person name="Bellgard S.E."/>
            <person name="Bellgard M.I."/>
        </authorList>
    </citation>
    <scope>NUCLEOTIDE SEQUENCE</scope>
    <source>
        <tissue evidence="1">Shoot tissue taken approximately 20 cm above the soil surface</tissue>
    </source>
</reference>
<dbReference type="AlphaFoldDB" id="A0A0A9BUJ1"/>
<protein>
    <submittedName>
        <fullName evidence="1">Uncharacterized protein</fullName>
    </submittedName>
</protein>
<sequence>MLPPLRLCVDRAGACTGGTLAGPLLPDGAS</sequence>
<evidence type="ECO:0000313" key="1">
    <source>
        <dbReference type="EMBL" id="JAD66976.1"/>
    </source>
</evidence>
<organism evidence="1">
    <name type="scientific">Arundo donax</name>
    <name type="common">Giant reed</name>
    <name type="synonym">Donax arundinaceus</name>
    <dbReference type="NCBI Taxonomy" id="35708"/>
    <lineage>
        <taxon>Eukaryota</taxon>
        <taxon>Viridiplantae</taxon>
        <taxon>Streptophyta</taxon>
        <taxon>Embryophyta</taxon>
        <taxon>Tracheophyta</taxon>
        <taxon>Spermatophyta</taxon>
        <taxon>Magnoliopsida</taxon>
        <taxon>Liliopsida</taxon>
        <taxon>Poales</taxon>
        <taxon>Poaceae</taxon>
        <taxon>PACMAD clade</taxon>
        <taxon>Arundinoideae</taxon>
        <taxon>Arundineae</taxon>
        <taxon>Arundo</taxon>
    </lineage>
</organism>
<name>A0A0A9BUJ1_ARUDO</name>